<comment type="caution">
    <text evidence="1">The sequence shown here is derived from an EMBL/GenBank/DDBJ whole genome shotgun (WGS) entry which is preliminary data.</text>
</comment>
<dbReference type="STRING" id="331679.IV81_GL000604"/>
<dbReference type="EMBL" id="JQBX01000017">
    <property type="protein sequence ID" value="KRN93323.1"/>
    <property type="molecule type" value="Genomic_DNA"/>
</dbReference>
<dbReference type="RefSeq" id="WP_057803854.1">
    <property type="nucleotide sequence ID" value="NZ_JQBX01000017.1"/>
</dbReference>
<evidence type="ECO:0000313" key="1">
    <source>
        <dbReference type="EMBL" id="KRN93323.1"/>
    </source>
</evidence>
<protein>
    <submittedName>
        <fullName evidence="1">Uncharacterized protein</fullName>
    </submittedName>
</protein>
<sequence>MRANIQTYAGLISRVTDVLEQTGEQVDPYFQELKKCLQLGQVEELDQSRLAEIKSQFQKATDRYQSIEKEIVNEKAPVKLIGKHQLLKRDYVRYVAECQKMVDAVDLEHKRIDVHAFSNSEKSQEDIMAQITKTLTRIMNLLIG</sequence>
<organism evidence="1 2">
    <name type="scientific">Pediococcus stilesii</name>
    <dbReference type="NCBI Taxonomy" id="331679"/>
    <lineage>
        <taxon>Bacteria</taxon>
        <taxon>Bacillati</taxon>
        <taxon>Bacillota</taxon>
        <taxon>Bacilli</taxon>
        <taxon>Lactobacillales</taxon>
        <taxon>Lactobacillaceae</taxon>
        <taxon>Pediococcus</taxon>
    </lineage>
</organism>
<evidence type="ECO:0000313" key="2">
    <source>
        <dbReference type="Proteomes" id="UP000051859"/>
    </source>
</evidence>
<reference evidence="1 2" key="1">
    <citation type="journal article" date="2015" name="Genome Announc.">
        <title>Expanding the biotechnology potential of lactobacilli through comparative genomics of 213 strains and associated genera.</title>
        <authorList>
            <person name="Sun Z."/>
            <person name="Harris H.M."/>
            <person name="McCann A."/>
            <person name="Guo C."/>
            <person name="Argimon S."/>
            <person name="Zhang W."/>
            <person name="Yang X."/>
            <person name="Jeffery I.B."/>
            <person name="Cooney J.C."/>
            <person name="Kagawa T.F."/>
            <person name="Liu W."/>
            <person name="Song Y."/>
            <person name="Salvetti E."/>
            <person name="Wrobel A."/>
            <person name="Rasinkangas P."/>
            <person name="Parkhill J."/>
            <person name="Rea M.C."/>
            <person name="O'Sullivan O."/>
            <person name="Ritari J."/>
            <person name="Douillard F.P."/>
            <person name="Paul Ross R."/>
            <person name="Yang R."/>
            <person name="Briner A.E."/>
            <person name="Felis G.E."/>
            <person name="de Vos W.M."/>
            <person name="Barrangou R."/>
            <person name="Klaenhammer T.R."/>
            <person name="Caufield P.W."/>
            <person name="Cui Y."/>
            <person name="Zhang H."/>
            <person name="O'Toole P.W."/>
        </authorList>
    </citation>
    <scope>NUCLEOTIDE SEQUENCE [LARGE SCALE GENOMIC DNA]</scope>
    <source>
        <strain evidence="1 2">DSM 18001</strain>
    </source>
</reference>
<keyword evidence="2" id="KW-1185">Reference proteome</keyword>
<dbReference type="AlphaFoldDB" id="A0A0R2KUZ0"/>
<name>A0A0R2KUZ0_9LACO</name>
<proteinExistence type="predicted"/>
<dbReference type="PATRIC" id="fig|331679.3.peg.611"/>
<dbReference type="Proteomes" id="UP000051859">
    <property type="component" value="Unassembled WGS sequence"/>
</dbReference>
<accession>A0A0R2KUZ0</accession>
<gene>
    <name evidence="1" type="ORF">IV81_GL000604</name>
</gene>